<name>A0AAE9GGK6_9LEPT</name>
<protein>
    <recommendedName>
        <fullName evidence="4">DNA-binding helix-turn-helix protein</fullName>
    </recommendedName>
</protein>
<dbReference type="RefSeq" id="WP_243816182.1">
    <property type="nucleotide sequence ID" value="NZ_CP091959.1"/>
</dbReference>
<sequence>MKSATLHGGTSCTEYSNYIKIEYSLVNGRGLTDLDKIVASLIHFYSKRPEGCTASNEHLAFVLEKTPKAISDSISRLTKKGIVSRTVYKTKNGSRRTLKSLLIPNWAWNTPKKETQTITTTSDFENSTPEITDSLPQNTDCMQSANSGSEIIVQNDNQIKEKENNSSFEVLKKETVIKKVKTLIEEEFGEYDANKEKEESSIDKWKTQLKDKHPEEITEIILKHISQLIQIRKSEKFGYKEFWLSVPVNISSSFSYRLQIKNTALTLLPKEEIKTKIESLNNNENPSIISELKEPTWEGFKIWYSKRLPRTSIETLNKLKYILEDSKLSILDELSDSLKRIVRKYFNEEITTPITVFFSESEGEEKSKENPEFPIVEPEPRGQNEFKTKESTQKISKSIFQPEKQKESNFKHFRDYMSVDKVIHEFMSHSTQTLDRKDLEIIRKLRISYDLEKIVIYDSPPERLKNHIREYFYSHSQRVIALQFEENKFYVAA</sequence>
<proteinExistence type="predicted"/>
<accession>A0AAE9GGK6</accession>
<gene>
    <name evidence="2" type="ORF">MAL03_20440</name>
</gene>
<dbReference type="EMBL" id="CP091959">
    <property type="protein sequence ID" value="UOG58805.1"/>
    <property type="molecule type" value="Genomic_DNA"/>
</dbReference>
<feature type="compositionally biased region" description="Basic and acidic residues" evidence="1">
    <location>
        <begin position="378"/>
        <end position="392"/>
    </location>
</feature>
<dbReference type="AlphaFoldDB" id="A0AAE9GGK6"/>
<evidence type="ECO:0000313" key="2">
    <source>
        <dbReference type="EMBL" id="UOG58805.1"/>
    </source>
</evidence>
<geneLocation type="plasmid" evidence="2 3">
    <name>p1_LIP1512017</name>
</geneLocation>
<evidence type="ECO:0008006" key="4">
    <source>
        <dbReference type="Google" id="ProtNLM"/>
    </source>
</evidence>
<reference evidence="2" key="1">
    <citation type="submission" date="2022-02" db="EMBL/GenBank/DDBJ databases">
        <title>The genetically variable rfb locus in Leptospira is a mobile cassette and a molecular signature of serovar identity.</title>
        <authorList>
            <person name="Nieves C."/>
            <person name="Vincent A.T."/>
            <person name="Zarantonelli L."/>
            <person name="Picardeau M."/>
            <person name="Veyrier F.J."/>
            <person name="Buschiazzo A."/>
        </authorList>
    </citation>
    <scope>NUCLEOTIDE SEQUENCE</scope>
    <source>
        <strain evidence="2">IP1512017</strain>
        <plasmid evidence="2">p1_LIP1512017</plasmid>
    </source>
</reference>
<feature type="region of interest" description="Disordered" evidence="1">
    <location>
        <begin position="361"/>
        <end position="398"/>
    </location>
</feature>
<keyword evidence="2" id="KW-0614">Plasmid</keyword>
<evidence type="ECO:0000256" key="1">
    <source>
        <dbReference type="SAM" id="MobiDB-lite"/>
    </source>
</evidence>
<dbReference type="Proteomes" id="UP000829829">
    <property type="component" value="Plasmid p1_LIP1512017"/>
</dbReference>
<organism evidence="2 3">
    <name type="scientific">Leptospira noguchii</name>
    <dbReference type="NCBI Taxonomy" id="28182"/>
    <lineage>
        <taxon>Bacteria</taxon>
        <taxon>Pseudomonadati</taxon>
        <taxon>Spirochaetota</taxon>
        <taxon>Spirochaetia</taxon>
        <taxon>Leptospirales</taxon>
        <taxon>Leptospiraceae</taxon>
        <taxon>Leptospira</taxon>
    </lineage>
</organism>
<evidence type="ECO:0000313" key="3">
    <source>
        <dbReference type="Proteomes" id="UP000829829"/>
    </source>
</evidence>